<evidence type="ECO:0000313" key="1">
    <source>
        <dbReference type="EMBL" id="KAF3692365.1"/>
    </source>
</evidence>
<evidence type="ECO:0000313" key="2">
    <source>
        <dbReference type="Proteomes" id="UP000503349"/>
    </source>
</evidence>
<organism evidence="1 2">
    <name type="scientific">Channa argus</name>
    <name type="common">Northern snakehead</name>
    <name type="synonym">Ophicephalus argus</name>
    <dbReference type="NCBI Taxonomy" id="215402"/>
    <lineage>
        <taxon>Eukaryota</taxon>
        <taxon>Metazoa</taxon>
        <taxon>Chordata</taxon>
        <taxon>Craniata</taxon>
        <taxon>Vertebrata</taxon>
        <taxon>Euteleostomi</taxon>
        <taxon>Actinopterygii</taxon>
        <taxon>Neopterygii</taxon>
        <taxon>Teleostei</taxon>
        <taxon>Neoteleostei</taxon>
        <taxon>Acanthomorphata</taxon>
        <taxon>Anabantaria</taxon>
        <taxon>Anabantiformes</taxon>
        <taxon>Channoidei</taxon>
        <taxon>Channidae</taxon>
        <taxon>Channa</taxon>
    </lineage>
</organism>
<accession>A0A6G1PQ12</accession>
<sequence length="58" mass="6643">MMRSQIIWLNWTLQKQQSEAPPMPTYLLCLVSVEAEVQLQTISQSSPVQRLQVGSRGR</sequence>
<gene>
    <name evidence="1" type="ORF">EXN66_Car008041</name>
</gene>
<dbReference type="EMBL" id="CM015718">
    <property type="protein sequence ID" value="KAF3692365.1"/>
    <property type="molecule type" value="Genomic_DNA"/>
</dbReference>
<dbReference type="AlphaFoldDB" id="A0A6G1PQ12"/>
<dbReference type="Proteomes" id="UP000503349">
    <property type="component" value="Chromosome 7"/>
</dbReference>
<reference evidence="1 2" key="1">
    <citation type="submission" date="2019-02" db="EMBL/GenBank/DDBJ databases">
        <title>Opniocepnalus argus genome.</title>
        <authorList>
            <person name="Zhou C."/>
            <person name="Xiao S."/>
        </authorList>
    </citation>
    <scope>NUCLEOTIDE SEQUENCE [LARGE SCALE GENOMIC DNA]</scope>
    <source>
        <strain evidence="1">OARG1902GOOAL</strain>
        <tissue evidence="1">Muscle</tissue>
    </source>
</reference>
<proteinExistence type="predicted"/>
<name>A0A6G1PQ12_CHAAH</name>
<keyword evidence="2" id="KW-1185">Reference proteome</keyword>
<protein>
    <submittedName>
        <fullName evidence="1">Uncharacterized protein</fullName>
    </submittedName>
</protein>
<reference evidence="2" key="2">
    <citation type="submission" date="2019-02" db="EMBL/GenBank/DDBJ databases">
        <title>Opniocepnalus argus Var Kimnra genome.</title>
        <authorList>
            <person name="Zhou C."/>
            <person name="Xiao S."/>
        </authorList>
    </citation>
    <scope>NUCLEOTIDE SEQUENCE [LARGE SCALE GENOMIC DNA]</scope>
</reference>